<keyword evidence="1 3" id="KW-0489">Methyltransferase</keyword>
<dbReference type="SUPFAM" id="SSF53335">
    <property type="entry name" value="S-adenosyl-L-methionine-dependent methyltransferases"/>
    <property type="match status" value="1"/>
</dbReference>
<evidence type="ECO:0000256" key="2">
    <source>
        <dbReference type="ARBA" id="ARBA00022679"/>
    </source>
</evidence>
<dbReference type="OrthoDB" id="9794208at2"/>
<dbReference type="EMBL" id="QGGL01000011">
    <property type="protein sequence ID" value="PWK11333.1"/>
    <property type="molecule type" value="Genomic_DNA"/>
</dbReference>
<dbReference type="InterPro" id="IPR038375">
    <property type="entry name" value="NDUFAF7_sf"/>
</dbReference>
<dbReference type="Gene3D" id="3.40.50.12710">
    <property type="match status" value="1"/>
</dbReference>
<organism evidence="3 4">
    <name type="scientific">Tumebacillus permanentifrigoris</name>
    <dbReference type="NCBI Taxonomy" id="378543"/>
    <lineage>
        <taxon>Bacteria</taxon>
        <taxon>Bacillati</taxon>
        <taxon>Bacillota</taxon>
        <taxon>Bacilli</taxon>
        <taxon>Bacillales</taxon>
        <taxon>Alicyclobacillaceae</taxon>
        <taxon>Tumebacillus</taxon>
    </lineage>
</organism>
<proteinExistence type="predicted"/>
<dbReference type="RefSeq" id="WP_109689892.1">
    <property type="nucleotide sequence ID" value="NZ_QGGL01000011.1"/>
</dbReference>
<dbReference type="InterPro" id="IPR029063">
    <property type="entry name" value="SAM-dependent_MTases_sf"/>
</dbReference>
<evidence type="ECO:0000256" key="1">
    <source>
        <dbReference type="ARBA" id="ARBA00022603"/>
    </source>
</evidence>
<comment type="caution">
    <text evidence="3">The sequence shown here is derived from an EMBL/GenBank/DDBJ whole genome shotgun (WGS) entry which is preliminary data.</text>
</comment>
<dbReference type="GO" id="GO:0032259">
    <property type="term" value="P:methylation"/>
    <property type="evidence" value="ECO:0007669"/>
    <property type="project" value="UniProtKB-KW"/>
</dbReference>
<name>A0A316D8Q9_9BACL</name>
<evidence type="ECO:0000313" key="4">
    <source>
        <dbReference type="Proteomes" id="UP000245634"/>
    </source>
</evidence>
<keyword evidence="2 3" id="KW-0808">Transferase</keyword>
<reference evidence="3 4" key="1">
    <citation type="submission" date="2018-05" db="EMBL/GenBank/DDBJ databases">
        <title>Genomic Encyclopedia of Type Strains, Phase IV (KMG-IV): sequencing the most valuable type-strain genomes for metagenomic binning, comparative biology and taxonomic classification.</title>
        <authorList>
            <person name="Goeker M."/>
        </authorList>
    </citation>
    <scope>NUCLEOTIDE SEQUENCE [LARGE SCALE GENOMIC DNA]</scope>
    <source>
        <strain evidence="3 4">DSM 18773</strain>
    </source>
</reference>
<accession>A0A316D8Q9</accession>
<protein>
    <submittedName>
        <fullName evidence="3">SAM-dependent MidA family methyltransferase</fullName>
    </submittedName>
</protein>
<dbReference type="AlphaFoldDB" id="A0A316D8Q9"/>
<keyword evidence="4" id="KW-1185">Reference proteome</keyword>
<gene>
    <name evidence="3" type="ORF">C7459_111129</name>
</gene>
<dbReference type="GO" id="GO:0035243">
    <property type="term" value="F:protein-arginine omega-N symmetric methyltransferase activity"/>
    <property type="evidence" value="ECO:0007669"/>
    <property type="project" value="TreeGrafter"/>
</dbReference>
<evidence type="ECO:0000313" key="3">
    <source>
        <dbReference type="EMBL" id="PWK11333.1"/>
    </source>
</evidence>
<sequence length="384" mass="42548">MNHVVAGVLRGRLAEAGKLTFAEFMETVLYHPTEGYYNRPEMTIGEGGDFYTSPMVHPIFGACIARQIHQMWVVMGRPTPFFLLEMGAGVGTLAVDLLQTAERGDAGFFAALEYAIVEQGAQLREQQQARARERGVAGKMTWYETLDEVPGQGERVGVILSNELFDALPVHRLGKTEDGFVEYYTVADGDGFAEQAGPLSDPRLPEWVDAKTLAQLPAGERFTVCPAADEVIRAMGRLLAHGFVLTIDYGDRSPEVHVQHKRADGVRAYYKQKQAQPYERVGLQDLTADVDFSLLVQSGAESGLQEVGFTTQMKLLGGNGFLHKVQELRSKRFDLMADAEMYRMLNLFLPQSLGEVFKVLIQAKGVEIDGLAERLHALTFSLEE</sequence>
<dbReference type="PANTHER" id="PTHR12049">
    <property type="entry name" value="PROTEIN ARGININE METHYLTRANSFERASE NDUFAF7, MITOCHONDRIAL"/>
    <property type="match status" value="1"/>
</dbReference>
<dbReference type="Pfam" id="PF02636">
    <property type="entry name" value="Methyltransf_28"/>
    <property type="match status" value="1"/>
</dbReference>
<dbReference type="InterPro" id="IPR003788">
    <property type="entry name" value="NDUFAF7"/>
</dbReference>
<dbReference type="PANTHER" id="PTHR12049:SF7">
    <property type="entry name" value="PROTEIN ARGININE METHYLTRANSFERASE NDUFAF7, MITOCHONDRIAL"/>
    <property type="match status" value="1"/>
</dbReference>
<dbReference type="Proteomes" id="UP000245634">
    <property type="component" value="Unassembled WGS sequence"/>
</dbReference>